<keyword evidence="2" id="KW-1185">Reference proteome</keyword>
<sequence>MLADLDPKIRIPDVLAEYLEWEPQTTEEKAAGLVLALHRRWLNGAFETTISNLRAVDISVDACVEAYVRLGLSEAAGLVDRASQRVSADWDDLDEQYEQLTHGGGEADAVEAAVIRYAKSHLPAFSGADAILRR</sequence>
<comment type="caution">
    <text evidence="1">The sequence shown here is derived from an EMBL/GenBank/DDBJ whole genome shotgun (WGS) entry which is preliminary data.</text>
</comment>
<dbReference type="RefSeq" id="WP_160365751.1">
    <property type="nucleotide sequence ID" value="NZ_JACEIB010000006.1"/>
</dbReference>
<name>A0A838L5E1_9SPHN</name>
<reference evidence="1 2" key="1">
    <citation type="submission" date="2020-07" db="EMBL/GenBank/DDBJ databases">
        <authorList>
            <person name="Sun Q."/>
        </authorList>
    </citation>
    <scope>NUCLEOTIDE SEQUENCE [LARGE SCALE GENOMIC DNA]</scope>
    <source>
        <strain evidence="1 2">CGMCC 1.13654</strain>
    </source>
</reference>
<proteinExistence type="predicted"/>
<organism evidence="1 2">
    <name type="scientific">Sphingomonas chungangi</name>
    <dbReference type="NCBI Taxonomy" id="2683589"/>
    <lineage>
        <taxon>Bacteria</taxon>
        <taxon>Pseudomonadati</taxon>
        <taxon>Pseudomonadota</taxon>
        <taxon>Alphaproteobacteria</taxon>
        <taxon>Sphingomonadales</taxon>
        <taxon>Sphingomonadaceae</taxon>
        <taxon>Sphingomonas</taxon>
    </lineage>
</organism>
<dbReference type="AlphaFoldDB" id="A0A838L5E1"/>
<accession>A0A838L5E1</accession>
<evidence type="ECO:0000313" key="2">
    <source>
        <dbReference type="Proteomes" id="UP000570166"/>
    </source>
</evidence>
<protein>
    <submittedName>
        <fullName evidence="1">Uncharacterized protein</fullName>
    </submittedName>
</protein>
<dbReference type="Proteomes" id="UP000570166">
    <property type="component" value="Unassembled WGS sequence"/>
</dbReference>
<evidence type="ECO:0000313" key="1">
    <source>
        <dbReference type="EMBL" id="MBA2934247.1"/>
    </source>
</evidence>
<gene>
    <name evidence="1" type="ORF">HZF05_09050</name>
</gene>
<dbReference type="EMBL" id="JACEIB010000006">
    <property type="protein sequence ID" value="MBA2934247.1"/>
    <property type="molecule type" value="Genomic_DNA"/>
</dbReference>